<protein>
    <submittedName>
        <fullName evidence="1">Uncharacterized protein</fullName>
    </submittedName>
</protein>
<evidence type="ECO:0000313" key="1">
    <source>
        <dbReference type="EMBL" id="MCP2361779.1"/>
    </source>
</evidence>
<sequence length="41" mass="4491">MSELSQVGMSERSEAMAGARLIVTRLIVTRLVVTRLTKEAS</sequence>
<name>A0A9X2K6T1_9ACTN</name>
<evidence type="ECO:0000313" key="2">
    <source>
        <dbReference type="Proteomes" id="UP001139648"/>
    </source>
</evidence>
<comment type="caution">
    <text evidence="1">The sequence shown here is derived from an EMBL/GenBank/DDBJ whole genome shotgun (WGS) entry which is preliminary data.</text>
</comment>
<dbReference type="RefSeq" id="WP_276083177.1">
    <property type="nucleotide sequence ID" value="NZ_BAABKA010000064.1"/>
</dbReference>
<dbReference type="AlphaFoldDB" id="A0A9X2K6T1"/>
<keyword evidence="2" id="KW-1185">Reference proteome</keyword>
<organism evidence="1 2">
    <name type="scientific">Nonomuraea thailandensis</name>
    <dbReference type="NCBI Taxonomy" id="1188745"/>
    <lineage>
        <taxon>Bacteria</taxon>
        <taxon>Bacillati</taxon>
        <taxon>Actinomycetota</taxon>
        <taxon>Actinomycetes</taxon>
        <taxon>Streptosporangiales</taxon>
        <taxon>Streptosporangiaceae</taxon>
        <taxon>Nonomuraea</taxon>
    </lineage>
</organism>
<gene>
    <name evidence="1" type="ORF">HD597_008799</name>
</gene>
<dbReference type="EMBL" id="JAMZEB010000002">
    <property type="protein sequence ID" value="MCP2361779.1"/>
    <property type="molecule type" value="Genomic_DNA"/>
</dbReference>
<reference evidence="1" key="1">
    <citation type="submission" date="2022-06" db="EMBL/GenBank/DDBJ databases">
        <title>Sequencing the genomes of 1000 actinobacteria strains.</title>
        <authorList>
            <person name="Klenk H.-P."/>
        </authorList>
    </citation>
    <scope>NUCLEOTIDE SEQUENCE</scope>
    <source>
        <strain evidence="1">DSM 46694</strain>
    </source>
</reference>
<dbReference type="Proteomes" id="UP001139648">
    <property type="component" value="Unassembled WGS sequence"/>
</dbReference>
<accession>A0A9X2K6T1</accession>
<proteinExistence type="predicted"/>